<organism evidence="1 2">
    <name type="scientific">Elysia crispata</name>
    <name type="common">lettuce slug</name>
    <dbReference type="NCBI Taxonomy" id="231223"/>
    <lineage>
        <taxon>Eukaryota</taxon>
        <taxon>Metazoa</taxon>
        <taxon>Spiralia</taxon>
        <taxon>Lophotrochozoa</taxon>
        <taxon>Mollusca</taxon>
        <taxon>Gastropoda</taxon>
        <taxon>Heterobranchia</taxon>
        <taxon>Euthyneura</taxon>
        <taxon>Panpulmonata</taxon>
        <taxon>Sacoglossa</taxon>
        <taxon>Placobranchoidea</taxon>
        <taxon>Plakobranchidae</taxon>
        <taxon>Elysia</taxon>
    </lineage>
</organism>
<comment type="caution">
    <text evidence="1">The sequence shown here is derived from an EMBL/GenBank/DDBJ whole genome shotgun (WGS) entry which is preliminary data.</text>
</comment>
<accession>A0AAE1ANV9</accession>
<evidence type="ECO:0000313" key="2">
    <source>
        <dbReference type="Proteomes" id="UP001283361"/>
    </source>
</evidence>
<name>A0AAE1ANV9_9GAST</name>
<sequence>MTNPSTFSNTATVATSVNIIYPSTEMTNPSTFSNTATVATSVNIIYPSTEITNPSTFSNTATIGITTITVASVSIPGTITTTDVFCLDFNPSLAVMGRQPVSDLIAPDNEINIQAKTIWIEKLKNTIRSQPILVRSTARHITTAGFLQERRKQNKEEKKLEKSPRKEMSRTFIMCLLDKNIGRLPLKKAEHNVGDRFSYSTTRDIG</sequence>
<dbReference type="Proteomes" id="UP001283361">
    <property type="component" value="Unassembled WGS sequence"/>
</dbReference>
<dbReference type="AlphaFoldDB" id="A0AAE1ANV9"/>
<protein>
    <submittedName>
        <fullName evidence="1">Uncharacterized protein</fullName>
    </submittedName>
</protein>
<dbReference type="EMBL" id="JAWDGP010001536">
    <property type="protein sequence ID" value="KAK3790601.1"/>
    <property type="molecule type" value="Genomic_DNA"/>
</dbReference>
<keyword evidence="2" id="KW-1185">Reference proteome</keyword>
<proteinExistence type="predicted"/>
<gene>
    <name evidence="1" type="ORF">RRG08_066312</name>
</gene>
<evidence type="ECO:0000313" key="1">
    <source>
        <dbReference type="EMBL" id="KAK3790601.1"/>
    </source>
</evidence>
<reference evidence="1" key="1">
    <citation type="journal article" date="2023" name="G3 (Bethesda)">
        <title>A reference genome for the long-term kleptoplast-retaining sea slug Elysia crispata morphotype clarki.</title>
        <authorList>
            <person name="Eastman K.E."/>
            <person name="Pendleton A.L."/>
            <person name="Shaikh M.A."/>
            <person name="Suttiyut T."/>
            <person name="Ogas R."/>
            <person name="Tomko P."/>
            <person name="Gavelis G."/>
            <person name="Widhalm J.R."/>
            <person name="Wisecaver J.H."/>
        </authorList>
    </citation>
    <scope>NUCLEOTIDE SEQUENCE</scope>
    <source>
        <strain evidence="1">ECLA1</strain>
    </source>
</reference>